<keyword evidence="4 8" id="KW-0479">Metal-binding</keyword>
<protein>
    <recommendedName>
        <fullName evidence="11">Cytochrome P450</fullName>
    </recommendedName>
</protein>
<dbReference type="GO" id="GO:0016705">
    <property type="term" value="F:oxidoreductase activity, acting on paired donors, with incorporation or reduction of molecular oxygen"/>
    <property type="evidence" value="ECO:0007669"/>
    <property type="project" value="InterPro"/>
</dbReference>
<reference evidence="9 10" key="1">
    <citation type="submission" date="2023-08" db="EMBL/GenBank/DDBJ databases">
        <title>Black Yeasts Isolated from many extreme environments.</title>
        <authorList>
            <person name="Coleine C."/>
            <person name="Stajich J.E."/>
            <person name="Selbmann L."/>
        </authorList>
    </citation>
    <scope>NUCLEOTIDE SEQUENCE [LARGE SCALE GENOMIC DNA]</scope>
    <source>
        <strain evidence="9 10">CCFEE 5792</strain>
    </source>
</reference>
<sequence length="521" mass="59349">MFQLSTFLGTGILVLAYLAYLAVYRLTLSPVAHIPGPTLAKLTFWYEFYYDVVLTGQYTFKIKELHKKYGPVIRINPEEVHIADADFYDVIYTGSTQKRDKWAWFCNQFGIPDSAFATVKHDVHRMRRNALNPFFSKGKVRSLQPLIEGVAHRLLSRFEEFKQSGEHFKLSMAYAALTNDIAEMYALGRNDNRVEAKDFDPSFHDASVVGSTMGHLTKQMPWILGLMQSLPDSAAVMMNPDMASYVKLQRDIKAQIEIIQNHRGDTMYKDARQKTIFHEILNSDLPESEKSPSRLWQDGQVTVIAGTLTTASALSYATYCFLTQPDTLKRLRDELRTAIPDPNRLPPLATLEQLPFLRSCIKEALRLSNGVSSRLQRIDPEKPIIFTDRVMMKGKDYVLPPGTPISMTGMLIHTDPEVFDKPGVFNPQRWLDNPGLDKYLVPFARGSRQCIGMDLAYAELYVALALIFRLYGSKEVRMDDDRAYLELYDTQFERDIEIVGDGITPLNRKESQGLRVCVSRA</sequence>
<dbReference type="InterPro" id="IPR036396">
    <property type="entry name" value="Cyt_P450_sf"/>
</dbReference>
<dbReference type="SUPFAM" id="SSF48264">
    <property type="entry name" value="Cytochrome P450"/>
    <property type="match status" value="1"/>
</dbReference>
<evidence type="ECO:0000256" key="5">
    <source>
        <dbReference type="ARBA" id="ARBA00023002"/>
    </source>
</evidence>
<dbReference type="PANTHER" id="PTHR24305">
    <property type="entry name" value="CYTOCHROME P450"/>
    <property type="match status" value="1"/>
</dbReference>
<organism evidence="9 10">
    <name type="scientific">Exophiala bonariae</name>
    <dbReference type="NCBI Taxonomy" id="1690606"/>
    <lineage>
        <taxon>Eukaryota</taxon>
        <taxon>Fungi</taxon>
        <taxon>Dikarya</taxon>
        <taxon>Ascomycota</taxon>
        <taxon>Pezizomycotina</taxon>
        <taxon>Eurotiomycetes</taxon>
        <taxon>Chaetothyriomycetidae</taxon>
        <taxon>Chaetothyriales</taxon>
        <taxon>Herpotrichiellaceae</taxon>
        <taxon>Exophiala</taxon>
    </lineage>
</organism>
<keyword evidence="6 8" id="KW-0408">Iron</keyword>
<dbReference type="InterPro" id="IPR001128">
    <property type="entry name" value="Cyt_P450"/>
</dbReference>
<keyword evidence="7" id="KW-0503">Monooxygenase</keyword>
<dbReference type="GO" id="GO:0004497">
    <property type="term" value="F:monooxygenase activity"/>
    <property type="evidence" value="ECO:0007669"/>
    <property type="project" value="UniProtKB-KW"/>
</dbReference>
<keyword evidence="3 8" id="KW-0349">Heme</keyword>
<dbReference type="PRINTS" id="PR00385">
    <property type="entry name" value="P450"/>
</dbReference>
<dbReference type="Proteomes" id="UP001358417">
    <property type="component" value="Unassembled WGS sequence"/>
</dbReference>
<evidence type="ECO:0000256" key="7">
    <source>
        <dbReference type="ARBA" id="ARBA00023033"/>
    </source>
</evidence>
<evidence type="ECO:0000313" key="9">
    <source>
        <dbReference type="EMBL" id="KAK5057774.1"/>
    </source>
</evidence>
<comment type="cofactor">
    <cofactor evidence="1 8">
        <name>heme</name>
        <dbReference type="ChEBI" id="CHEBI:30413"/>
    </cofactor>
</comment>
<evidence type="ECO:0000313" key="10">
    <source>
        <dbReference type="Proteomes" id="UP001358417"/>
    </source>
</evidence>
<evidence type="ECO:0008006" key="11">
    <source>
        <dbReference type="Google" id="ProtNLM"/>
    </source>
</evidence>
<dbReference type="PANTHER" id="PTHR24305:SF157">
    <property type="entry name" value="N-ACETYLTRYPTOPHAN 6-HYDROXYLASE IVOC-RELATED"/>
    <property type="match status" value="1"/>
</dbReference>
<evidence type="ECO:0000256" key="8">
    <source>
        <dbReference type="PIRSR" id="PIRSR602401-1"/>
    </source>
</evidence>
<dbReference type="InterPro" id="IPR050121">
    <property type="entry name" value="Cytochrome_P450_monoxygenase"/>
</dbReference>
<dbReference type="InterPro" id="IPR002401">
    <property type="entry name" value="Cyt_P450_E_grp-I"/>
</dbReference>
<feature type="binding site" description="axial binding residue" evidence="8">
    <location>
        <position position="450"/>
    </location>
    <ligand>
        <name>heme</name>
        <dbReference type="ChEBI" id="CHEBI:30413"/>
    </ligand>
    <ligandPart>
        <name>Fe</name>
        <dbReference type="ChEBI" id="CHEBI:18248"/>
    </ligandPart>
</feature>
<evidence type="ECO:0000256" key="2">
    <source>
        <dbReference type="ARBA" id="ARBA00010617"/>
    </source>
</evidence>
<dbReference type="GO" id="GO:0005506">
    <property type="term" value="F:iron ion binding"/>
    <property type="evidence" value="ECO:0007669"/>
    <property type="project" value="InterPro"/>
</dbReference>
<comment type="similarity">
    <text evidence="2">Belongs to the cytochrome P450 family.</text>
</comment>
<evidence type="ECO:0000256" key="4">
    <source>
        <dbReference type="ARBA" id="ARBA00022723"/>
    </source>
</evidence>
<name>A0AAV9NKL1_9EURO</name>
<accession>A0AAV9NKL1</accession>
<gene>
    <name evidence="9" type="ORF">LTR84_011775</name>
</gene>
<dbReference type="CDD" id="cd11062">
    <property type="entry name" value="CYP58-like"/>
    <property type="match status" value="1"/>
</dbReference>
<evidence type="ECO:0000256" key="1">
    <source>
        <dbReference type="ARBA" id="ARBA00001971"/>
    </source>
</evidence>
<dbReference type="GO" id="GO:0020037">
    <property type="term" value="F:heme binding"/>
    <property type="evidence" value="ECO:0007669"/>
    <property type="project" value="InterPro"/>
</dbReference>
<dbReference type="GeneID" id="89979925"/>
<evidence type="ECO:0000256" key="3">
    <source>
        <dbReference type="ARBA" id="ARBA00022617"/>
    </source>
</evidence>
<proteinExistence type="inferred from homology"/>
<evidence type="ECO:0000256" key="6">
    <source>
        <dbReference type="ARBA" id="ARBA00023004"/>
    </source>
</evidence>
<dbReference type="RefSeq" id="XP_064708892.1">
    <property type="nucleotide sequence ID" value="XM_064855303.1"/>
</dbReference>
<dbReference type="EMBL" id="JAVRRD010000006">
    <property type="protein sequence ID" value="KAK5057774.1"/>
    <property type="molecule type" value="Genomic_DNA"/>
</dbReference>
<dbReference type="AlphaFoldDB" id="A0AAV9NKL1"/>
<comment type="caution">
    <text evidence="9">The sequence shown here is derived from an EMBL/GenBank/DDBJ whole genome shotgun (WGS) entry which is preliminary data.</text>
</comment>
<dbReference type="Gene3D" id="1.10.630.10">
    <property type="entry name" value="Cytochrome P450"/>
    <property type="match status" value="1"/>
</dbReference>
<dbReference type="Pfam" id="PF00067">
    <property type="entry name" value="p450"/>
    <property type="match status" value="1"/>
</dbReference>
<dbReference type="PRINTS" id="PR00463">
    <property type="entry name" value="EP450I"/>
</dbReference>
<keyword evidence="5" id="KW-0560">Oxidoreductase</keyword>
<keyword evidence="10" id="KW-1185">Reference proteome</keyword>